<sequence length="314" mass="33242" precursor="true">MFNTRSILCAAITLVLAFCGHLSAAEPKLPVSAAILPFESRGDVAEQAAQVTQLLLANLITSESVMLVERQAIDEVFEELKLSKSGAVKASDAVRVGELSGAKLLITGSVLQVNGDLYLIAKVIGTETSRLAGASVKGAENADLGTLVEQLAAEINQVVAQKAESILPKTISVDDWIQQAKKTLKGKKLPSVTVAVTEQHLGQQTFDPAAQTEMERLLTELGFNVIASDSAAAIRADILIKGEALSQFATSRSDLVSVKCRVETQVTHQADGNVLTSDSETTMSIGLAEQLAAKQGLQDAAQQLVKRLIAKLVK</sequence>
<accession>A0A5C6A0E7</accession>
<dbReference type="Proteomes" id="UP000320176">
    <property type="component" value="Unassembled WGS sequence"/>
</dbReference>
<protein>
    <submittedName>
        <fullName evidence="2">Curli production assembly/transport component CsgG</fullName>
    </submittedName>
</protein>
<dbReference type="InterPro" id="IPR005534">
    <property type="entry name" value="Curli_assmbl/transp-comp_CsgG"/>
</dbReference>
<name>A0A5C6A0E7_9BACT</name>
<proteinExistence type="predicted"/>
<evidence type="ECO:0000313" key="3">
    <source>
        <dbReference type="Proteomes" id="UP000320176"/>
    </source>
</evidence>
<dbReference type="Pfam" id="PF03783">
    <property type="entry name" value="CsgG"/>
    <property type="match status" value="1"/>
</dbReference>
<dbReference type="OrthoDB" id="278331at2"/>
<feature type="chain" id="PRO_5022745563" evidence="1">
    <location>
        <begin position="25"/>
        <end position="314"/>
    </location>
</feature>
<feature type="signal peptide" evidence="1">
    <location>
        <begin position="1"/>
        <end position="24"/>
    </location>
</feature>
<gene>
    <name evidence="2" type="ORF">Pla52n_61550</name>
</gene>
<organism evidence="2 3">
    <name type="scientific">Stieleria varia</name>
    <dbReference type="NCBI Taxonomy" id="2528005"/>
    <lineage>
        <taxon>Bacteria</taxon>
        <taxon>Pseudomonadati</taxon>
        <taxon>Planctomycetota</taxon>
        <taxon>Planctomycetia</taxon>
        <taxon>Pirellulales</taxon>
        <taxon>Pirellulaceae</taxon>
        <taxon>Stieleria</taxon>
    </lineage>
</organism>
<keyword evidence="3" id="KW-1185">Reference proteome</keyword>
<dbReference type="RefSeq" id="WP_146523078.1">
    <property type="nucleotide sequence ID" value="NZ_CP151726.1"/>
</dbReference>
<dbReference type="EMBL" id="SJPN01000010">
    <property type="protein sequence ID" value="TWT92790.1"/>
    <property type="molecule type" value="Genomic_DNA"/>
</dbReference>
<keyword evidence="1" id="KW-0732">Signal</keyword>
<reference evidence="2 3" key="1">
    <citation type="submission" date="2019-02" db="EMBL/GenBank/DDBJ databases">
        <title>Deep-cultivation of Planctomycetes and their phenomic and genomic characterization uncovers novel biology.</title>
        <authorList>
            <person name="Wiegand S."/>
            <person name="Jogler M."/>
            <person name="Boedeker C."/>
            <person name="Pinto D."/>
            <person name="Vollmers J."/>
            <person name="Rivas-Marin E."/>
            <person name="Kohn T."/>
            <person name="Peeters S.H."/>
            <person name="Heuer A."/>
            <person name="Rast P."/>
            <person name="Oberbeckmann S."/>
            <person name="Bunk B."/>
            <person name="Jeske O."/>
            <person name="Meyerdierks A."/>
            <person name="Storesund J.E."/>
            <person name="Kallscheuer N."/>
            <person name="Luecker S."/>
            <person name="Lage O.M."/>
            <person name="Pohl T."/>
            <person name="Merkel B.J."/>
            <person name="Hornburger P."/>
            <person name="Mueller R.-W."/>
            <person name="Bruemmer F."/>
            <person name="Labrenz M."/>
            <person name="Spormann A.M."/>
            <person name="Op Den Camp H."/>
            <person name="Overmann J."/>
            <person name="Amann R."/>
            <person name="Jetten M.S.M."/>
            <person name="Mascher T."/>
            <person name="Medema M.H."/>
            <person name="Devos D.P."/>
            <person name="Kaster A.-K."/>
            <person name="Ovreas L."/>
            <person name="Rohde M."/>
            <person name="Galperin M.Y."/>
            <person name="Jogler C."/>
        </authorList>
    </citation>
    <scope>NUCLEOTIDE SEQUENCE [LARGE SCALE GENOMIC DNA]</scope>
    <source>
        <strain evidence="2 3">Pla52n</strain>
    </source>
</reference>
<dbReference type="AlphaFoldDB" id="A0A5C6A0E7"/>
<dbReference type="GO" id="GO:0030288">
    <property type="term" value="C:outer membrane-bounded periplasmic space"/>
    <property type="evidence" value="ECO:0007669"/>
    <property type="project" value="InterPro"/>
</dbReference>
<evidence type="ECO:0000256" key="1">
    <source>
        <dbReference type="SAM" id="SignalP"/>
    </source>
</evidence>
<comment type="caution">
    <text evidence="2">The sequence shown here is derived from an EMBL/GenBank/DDBJ whole genome shotgun (WGS) entry which is preliminary data.</text>
</comment>
<evidence type="ECO:0000313" key="2">
    <source>
        <dbReference type="EMBL" id="TWT92790.1"/>
    </source>
</evidence>
<dbReference type="Gene3D" id="3.40.50.10610">
    <property type="entry name" value="ABC-type transport auxiliary lipoprotein component"/>
    <property type="match status" value="1"/>
</dbReference>